<dbReference type="PANTHER" id="PTHR11267:SF204">
    <property type="entry name" value="SPADETAIL"/>
    <property type="match status" value="1"/>
</dbReference>
<feature type="domain" description="T-box" evidence="7">
    <location>
        <begin position="55"/>
        <end position="248"/>
    </location>
</feature>
<evidence type="ECO:0000256" key="2">
    <source>
        <dbReference type="ARBA" id="ARBA00023125"/>
    </source>
</evidence>
<dbReference type="InterPro" id="IPR046360">
    <property type="entry name" value="T-box_DNA-bd"/>
</dbReference>
<name>C3XV95_BRAFL</name>
<evidence type="ECO:0000256" key="4">
    <source>
        <dbReference type="ARBA" id="ARBA00023242"/>
    </source>
</evidence>
<organism>
    <name type="scientific">Branchiostoma floridae</name>
    <name type="common">Florida lancelet</name>
    <name type="synonym">Amphioxus</name>
    <dbReference type="NCBI Taxonomy" id="7739"/>
    <lineage>
        <taxon>Eukaryota</taxon>
        <taxon>Metazoa</taxon>
        <taxon>Chordata</taxon>
        <taxon>Cephalochordata</taxon>
        <taxon>Leptocardii</taxon>
        <taxon>Amphioxiformes</taxon>
        <taxon>Branchiostomatidae</taxon>
        <taxon>Branchiostoma</taxon>
    </lineage>
</organism>
<comment type="caution">
    <text evidence="5">Lacks conserved residue(s) required for the propagation of feature annotation.</text>
</comment>
<dbReference type="GO" id="GO:0005634">
    <property type="term" value="C:nucleus"/>
    <property type="evidence" value="ECO:0007669"/>
    <property type="project" value="UniProtKB-SubCell"/>
</dbReference>
<accession>C3XV95</accession>
<dbReference type="SUPFAM" id="SSF49417">
    <property type="entry name" value="p53-like transcription factors"/>
    <property type="match status" value="2"/>
</dbReference>
<dbReference type="PRINTS" id="PR00937">
    <property type="entry name" value="TBOX"/>
</dbReference>
<evidence type="ECO:0000256" key="3">
    <source>
        <dbReference type="ARBA" id="ARBA00023163"/>
    </source>
</evidence>
<keyword evidence="3" id="KW-0804">Transcription</keyword>
<dbReference type="InterPro" id="IPR036960">
    <property type="entry name" value="T-box_sf"/>
</dbReference>
<gene>
    <name evidence="8" type="ORF">BRAFLDRAFT_124781</name>
</gene>
<sequence>MIPPRDHRQLRTAESNNMPCDQRAVLRETQRQCMYQKAASACSEMPTRPKVELEAENRKLWELFHQAGTEMIINTKGRCMFPTLTLNLTGLKPERRYYILVKMILTDESLYGYRNNQWVVVNGDAKPSVADSVYVHPKCPEYGAKLMERPLAFPALKLSSRMHDGKNMVQLRSMHKYQPVVQVQLRSMHKYQPVVQVVEADNTTDLAVAPSWQFSFPVTEFMAVSSYYSDKIRKLKVDNNKFAKNLRNLESVDRRERSQGQVPAVPRMVRPPAQKSPPPITCVLPPTTCGNSTQTASPTAADTHVSPKQGVVPLQPGVPSADQLSAYAAKVAQEPPLSVKIFNSFSVPHRRLHHRNKSHYAVYKHQVAFAPNPEGLLAISKHTTPSGVHNDVFPSSSAASASCSSSASAPQRNFALPGSIYSTAAKRGGARRGTSKSSQDSVRLPSTLMLPACSVGGVDAAVRFEPFSVPSCMLESSGLTTNVHTTAASTVRVSPEMFTNVPATASSTAASTRSSATVNPLVMRSKSQVRDHPYTRVSSRSSASVQPSIAHITSQLNIPSNMAAQPCLVAATNPAVSRQQQQTSTSAALTHSTGPFHQPDVRLNHLSSDLLVNVNLQSLGQLVSRVQPRCIQQEMLGELYNPAEMEKLRATTTMQAPMACTTAALHTQQISDIPLTQPLQPTALAYMRHFPGVPATFTPTSNDVVNPIAVRTKAQLKAYPTHMGYFPLPPGMVL</sequence>
<keyword evidence="4 5" id="KW-0539">Nucleus</keyword>
<dbReference type="STRING" id="7739.C3XV95"/>
<dbReference type="EMBL" id="GG666468">
    <property type="protein sequence ID" value="EEN68021.1"/>
    <property type="molecule type" value="Genomic_DNA"/>
</dbReference>
<feature type="region of interest" description="Disordered" evidence="6">
    <location>
        <begin position="575"/>
        <end position="596"/>
    </location>
</feature>
<dbReference type="GO" id="GO:0000978">
    <property type="term" value="F:RNA polymerase II cis-regulatory region sequence-specific DNA binding"/>
    <property type="evidence" value="ECO:0007669"/>
    <property type="project" value="InterPro"/>
</dbReference>
<reference evidence="8" key="1">
    <citation type="journal article" date="2008" name="Nature">
        <title>The amphioxus genome and the evolution of the chordate karyotype.</title>
        <authorList>
            <consortium name="US DOE Joint Genome Institute (JGI-PGF)"/>
            <person name="Putnam N.H."/>
            <person name="Butts T."/>
            <person name="Ferrier D.E.K."/>
            <person name="Furlong R.F."/>
            <person name="Hellsten U."/>
            <person name="Kawashima T."/>
            <person name="Robinson-Rechavi M."/>
            <person name="Shoguchi E."/>
            <person name="Terry A."/>
            <person name="Yu J.-K."/>
            <person name="Benito-Gutierrez E.L."/>
            <person name="Dubchak I."/>
            <person name="Garcia-Fernandez J."/>
            <person name="Gibson-Brown J.J."/>
            <person name="Grigoriev I.V."/>
            <person name="Horton A.C."/>
            <person name="de Jong P.J."/>
            <person name="Jurka J."/>
            <person name="Kapitonov V.V."/>
            <person name="Kohara Y."/>
            <person name="Kuroki Y."/>
            <person name="Lindquist E."/>
            <person name="Lucas S."/>
            <person name="Osoegawa K."/>
            <person name="Pennacchio L.A."/>
            <person name="Salamov A.A."/>
            <person name="Satou Y."/>
            <person name="Sauka-Spengler T."/>
            <person name="Schmutz J."/>
            <person name="Shin-I T."/>
            <person name="Toyoda A."/>
            <person name="Bronner-Fraser M."/>
            <person name="Fujiyama A."/>
            <person name="Holland L.Z."/>
            <person name="Holland P.W.H."/>
            <person name="Satoh N."/>
            <person name="Rokhsar D.S."/>
        </authorList>
    </citation>
    <scope>NUCLEOTIDE SEQUENCE [LARGE SCALE GENOMIC DNA]</scope>
    <source>
        <strain evidence="8">S238N-H82</strain>
        <tissue evidence="8">Testes</tissue>
    </source>
</reference>
<keyword evidence="1" id="KW-0805">Transcription regulation</keyword>
<evidence type="ECO:0000256" key="5">
    <source>
        <dbReference type="PROSITE-ProRule" id="PRU00201"/>
    </source>
</evidence>
<proteinExistence type="predicted"/>
<dbReference type="PANTHER" id="PTHR11267">
    <property type="entry name" value="T-BOX PROTEIN-RELATED"/>
    <property type="match status" value="1"/>
</dbReference>
<dbReference type="AlphaFoldDB" id="C3XV95"/>
<protein>
    <recommendedName>
        <fullName evidence="7">T-box domain-containing protein</fullName>
    </recommendedName>
</protein>
<feature type="compositionally biased region" description="Low complexity" evidence="6">
    <location>
        <begin position="575"/>
        <end position="593"/>
    </location>
</feature>
<dbReference type="InterPro" id="IPR001699">
    <property type="entry name" value="TF_T-box"/>
</dbReference>
<dbReference type="GO" id="GO:0045893">
    <property type="term" value="P:positive regulation of DNA-templated transcription"/>
    <property type="evidence" value="ECO:0007669"/>
    <property type="project" value="InterPro"/>
</dbReference>
<evidence type="ECO:0000313" key="8">
    <source>
        <dbReference type="EMBL" id="EEN68021.1"/>
    </source>
</evidence>
<dbReference type="Gene3D" id="2.60.40.820">
    <property type="entry name" value="Transcription factor, T-box"/>
    <property type="match status" value="2"/>
</dbReference>
<dbReference type="GO" id="GO:0003700">
    <property type="term" value="F:DNA-binding transcription factor activity"/>
    <property type="evidence" value="ECO:0007669"/>
    <property type="project" value="InterPro"/>
</dbReference>
<comment type="subcellular location">
    <subcellularLocation>
        <location evidence="5">Nucleus</location>
    </subcellularLocation>
</comment>
<dbReference type="Pfam" id="PF00907">
    <property type="entry name" value="T-box"/>
    <property type="match status" value="1"/>
</dbReference>
<dbReference type="CDD" id="cd00182">
    <property type="entry name" value="T-box"/>
    <property type="match status" value="1"/>
</dbReference>
<evidence type="ECO:0000256" key="1">
    <source>
        <dbReference type="ARBA" id="ARBA00023015"/>
    </source>
</evidence>
<dbReference type="PROSITE" id="PS50252">
    <property type="entry name" value="TBOX_3"/>
    <property type="match status" value="1"/>
</dbReference>
<dbReference type="InParanoid" id="C3XV95"/>
<evidence type="ECO:0000256" key="6">
    <source>
        <dbReference type="SAM" id="MobiDB-lite"/>
    </source>
</evidence>
<evidence type="ECO:0000259" key="7">
    <source>
        <dbReference type="PROSITE" id="PS50252"/>
    </source>
</evidence>
<dbReference type="SMART" id="SM00425">
    <property type="entry name" value="TBOX"/>
    <property type="match status" value="1"/>
</dbReference>
<keyword evidence="2 5" id="KW-0238">DNA-binding</keyword>
<dbReference type="eggNOG" id="KOG3585">
    <property type="taxonomic scope" value="Eukaryota"/>
</dbReference>
<dbReference type="InterPro" id="IPR008967">
    <property type="entry name" value="p53-like_TF_DNA-bd_sf"/>
</dbReference>